<sequence length="272" mass="30033">MNLIGVIIIATVISSSKCVSEPSSEDEAKSRPRRLLGGSVTSISQYPFLVSLSYNGIFICGGSIITEIIILTAAHCIIELDYRGIIVRAGSTKHNYGGTEHRIFKMIPHEEYYGSSSTVASNDIALLKLANFIKFSKYANPVKLYEWPGTTIEGSTAISIGWGRIEEYGYSASERLRSIPLRILSKNDCANAYQNQVNQWAYDQICAYLPGRGHCKGDSGGPLIVKNLLAGIVSWDTHCGTQGLPGVYTEVAVHRQWIERNIHYLYNELSYG</sequence>
<reference evidence="1" key="1">
    <citation type="submission" date="2023-04" db="EMBL/GenBank/DDBJ databases">
        <title>A chromosome-level genome assembly of the parasitoid wasp Eretmocerus hayati.</title>
        <authorList>
            <person name="Zhong Y."/>
            <person name="Liu S."/>
            <person name="Liu Y."/>
        </authorList>
    </citation>
    <scope>NUCLEOTIDE SEQUENCE</scope>
    <source>
        <strain evidence="1">ZJU_SS_LIU_2023</strain>
    </source>
</reference>
<keyword evidence="2" id="KW-1185">Reference proteome</keyword>
<gene>
    <name evidence="1" type="ORF">QAD02_009069</name>
</gene>
<dbReference type="EMBL" id="CM056744">
    <property type="protein sequence ID" value="KAJ8667406.1"/>
    <property type="molecule type" value="Genomic_DNA"/>
</dbReference>
<proteinExistence type="predicted"/>
<accession>A0ACC2N9P4</accession>
<dbReference type="Proteomes" id="UP001239111">
    <property type="component" value="Chromosome 4"/>
</dbReference>
<organism evidence="1 2">
    <name type="scientific">Eretmocerus hayati</name>
    <dbReference type="NCBI Taxonomy" id="131215"/>
    <lineage>
        <taxon>Eukaryota</taxon>
        <taxon>Metazoa</taxon>
        <taxon>Ecdysozoa</taxon>
        <taxon>Arthropoda</taxon>
        <taxon>Hexapoda</taxon>
        <taxon>Insecta</taxon>
        <taxon>Pterygota</taxon>
        <taxon>Neoptera</taxon>
        <taxon>Endopterygota</taxon>
        <taxon>Hymenoptera</taxon>
        <taxon>Apocrita</taxon>
        <taxon>Proctotrupomorpha</taxon>
        <taxon>Chalcidoidea</taxon>
        <taxon>Aphelinidae</taxon>
        <taxon>Aphelininae</taxon>
        <taxon>Eretmocerus</taxon>
    </lineage>
</organism>
<name>A0ACC2N9P4_9HYME</name>
<protein>
    <submittedName>
        <fullName evidence="1">Uncharacterized protein</fullName>
    </submittedName>
</protein>
<evidence type="ECO:0000313" key="2">
    <source>
        <dbReference type="Proteomes" id="UP001239111"/>
    </source>
</evidence>
<comment type="caution">
    <text evidence="1">The sequence shown here is derived from an EMBL/GenBank/DDBJ whole genome shotgun (WGS) entry which is preliminary data.</text>
</comment>
<evidence type="ECO:0000313" key="1">
    <source>
        <dbReference type="EMBL" id="KAJ8667406.1"/>
    </source>
</evidence>